<feature type="transmembrane region" description="Helical" evidence="7">
    <location>
        <begin position="46"/>
        <end position="68"/>
    </location>
</feature>
<reference evidence="9 10" key="1">
    <citation type="submission" date="2016-07" db="EMBL/GenBank/DDBJ databases">
        <title>Genome and transcriptome analysis of iron-reducing fermentative bacteria Anoxybacter fermentans.</title>
        <authorList>
            <person name="Zeng X."/>
            <person name="Shao Z."/>
        </authorList>
    </citation>
    <scope>NUCLEOTIDE SEQUENCE [LARGE SCALE GENOMIC DNA]</scope>
    <source>
        <strain evidence="9 10">DY22613</strain>
    </source>
</reference>
<feature type="transmembrane region" description="Helical" evidence="7">
    <location>
        <begin position="236"/>
        <end position="256"/>
    </location>
</feature>
<gene>
    <name evidence="9" type="ORF">BBF96_04335</name>
</gene>
<evidence type="ECO:0000256" key="1">
    <source>
        <dbReference type="ARBA" id="ARBA00004651"/>
    </source>
</evidence>
<feature type="transmembrane region" description="Helical" evidence="7">
    <location>
        <begin position="322"/>
        <end position="342"/>
    </location>
</feature>
<evidence type="ECO:0000256" key="5">
    <source>
        <dbReference type="ARBA" id="ARBA00022989"/>
    </source>
</evidence>
<dbReference type="Pfam" id="PF05977">
    <property type="entry name" value="MFS_3"/>
    <property type="match status" value="1"/>
</dbReference>
<evidence type="ECO:0000256" key="2">
    <source>
        <dbReference type="ARBA" id="ARBA00022448"/>
    </source>
</evidence>
<dbReference type="Proteomes" id="UP000267250">
    <property type="component" value="Chromosome"/>
</dbReference>
<dbReference type="OrthoDB" id="9775268at2"/>
<keyword evidence="10" id="KW-1185">Reference proteome</keyword>
<dbReference type="RefSeq" id="WP_127016016.1">
    <property type="nucleotide sequence ID" value="NZ_CP016379.1"/>
</dbReference>
<keyword evidence="3" id="KW-1003">Cell membrane</keyword>
<dbReference type="InterPro" id="IPR020846">
    <property type="entry name" value="MFS_dom"/>
</dbReference>
<dbReference type="AlphaFoldDB" id="A0A3S9SWM5"/>
<evidence type="ECO:0000259" key="8">
    <source>
        <dbReference type="PROSITE" id="PS50850"/>
    </source>
</evidence>
<organism evidence="9 10">
    <name type="scientific">Anoxybacter fermentans</name>
    <dbReference type="NCBI Taxonomy" id="1323375"/>
    <lineage>
        <taxon>Bacteria</taxon>
        <taxon>Bacillati</taxon>
        <taxon>Bacillota</taxon>
        <taxon>Clostridia</taxon>
        <taxon>Halanaerobiales</taxon>
        <taxon>Anoxybacter</taxon>
    </lineage>
</organism>
<evidence type="ECO:0000256" key="4">
    <source>
        <dbReference type="ARBA" id="ARBA00022692"/>
    </source>
</evidence>
<feature type="transmembrane region" description="Helical" evidence="7">
    <location>
        <begin position="296"/>
        <end position="316"/>
    </location>
</feature>
<evidence type="ECO:0000313" key="10">
    <source>
        <dbReference type="Proteomes" id="UP000267250"/>
    </source>
</evidence>
<feature type="transmembrane region" description="Helical" evidence="7">
    <location>
        <begin position="80"/>
        <end position="100"/>
    </location>
</feature>
<dbReference type="GO" id="GO:0022857">
    <property type="term" value="F:transmembrane transporter activity"/>
    <property type="evidence" value="ECO:0007669"/>
    <property type="project" value="InterPro"/>
</dbReference>
<dbReference type="PANTHER" id="PTHR23513:SF6">
    <property type="entry name" value="MAJOR FACILITATOR SUPERFAMILY ASSOCIATED DOMAIN-CONTAINING PROTEIN"/>
    <property type="match status" value="1"/>
</dbReference>
<dbReference type="GO" id="GO:0005886">
    <property type="term" value="C:plasma membrane"/>
    <property type="evidence" value="ECO:0007669"/>
    <property type="project" value="UniProtKB-SubCell"/>
</dbReference>
<dbReference type="SUPFAM" id="SSF103473">
    <property type="entry name" value="MFS general substrate transporter"/>
    <property type="match status" value="1"/>
</dbReference>
<dbReference type="KEGG" id="aft:BBF96_04335"/>
<evidence type="ECO:0000256" key="6">
    <source>
        <dbReference type="ARBA" id="ARBA00023136"/>
    </source>
</evidence>
<sequence length="420" mass="46269">MLIKLKRERNLCFYFIGLFVSTIGSGISHIALMWVSLELTGKYTTIGAITSANVIILAVFGLFTGVLIDGFNKKKFLVRIDLFKGVLVLIIPFLFSYLGMLNIHLLWIYVILSSFAEVPTNQAHFAIIPSLVKDNKLLVKVNSISTTLLRIGSVLGPAVGGIIVSQFGIATAFLVDALTFFFSAGCLVFLKPYYSTDSISIEGYRQVVKTVKEFKDNIALSFSLILKNVFLRRLTMYNLVTNFIMGPLFILAPIIAKNTGLGAAGYGMLQSLMMIGLSIGGLLITLVEIDFNKVKMLLIGNIGFAGSFLLLVLISAKYMPYVVFFLAGFFLVGGKVFGHTIFQESVPKEHLGKFMGSFGFVGNLVQPVNLWLSTYFIGLGKLNEVLLILSTFSIVVSIYSFKFLNMHYKFEALVEDSGIG</sequence>
<keyword evidence="5 7" id="KW-1133">Transmembrane helix</keyword>
<keyword evidence="4 7" id="KW-0812">Transmembrane</keyword>
<comment type="subcellular location">
    <subcellularLocation>
        <location evidence="1">Cell membrane</location>
        <topology evidence="1">Multi-pass membrane protein</topology>
    </subcellularLocation>
</comment>
<dbReference type="PROSITE" id="PS50850">
    <property type="entry name" value="MFS"/>
    <property type="match status" value="1"/>
</dbReference>
<feature type="transmembrane region" description="Helical" evidence="7">
    <location>
        <begin position="354"/>
        <end position="379"/>
    </location>
</feature>
<feature type="transmembrane region" description="Helical" evidence="7">
    <location>
        <begin position="169"/>
        <end position="190"/>
    </location>
</feature>
<keyword evidence="6 7" id="KW-0472">Membrane</keyword>
<name>A0A3S9SWM5_9FIRM</name>
<feature type="transmembrane region" description="Helical" evidence="7">
    <location>
        <begin position="12"/>
        <end position="34"/>
    </location>
</feature>
<dbReference type="PANTHER" id="PTHR23513">
    <property type="entry name" value="INTEGRAL MEMBRANE EFFLUX PROTEIN-RELATED"/>
    <property type="match status" value="1"/>
</dbReference>
<evidence type="ECO:0000256" key="7">
    <source>
        <dbReference type="SAM" id="Phobius"/>
    </source>
</evidence>
<feature type="transmembrane region" description="Helical" evidence="7">
    <location>
        <begin position="268"/>
        <end position="289"/>
    </location>
</feature>
<evidence type="ECO:0000313" key="9">
    <source>
        <dbReference type="EMBL" id="AZR72685.1"/>
    </source>
</evidence>
<dbReference type="CDD" id="cd06173">
    <property type="entry name" value="MFS_MefA_like"/>
    <property type="match status" value="1"/>
</dbReference>
<proteinExistence type="predicted"/>
<dbReference type="EMBL" id="CP016379">
    <property type="protein sequence ID" value="AZR72685.1"/>
    <property type="molecule type" value="Genomic_DNA"/>
</dbReference>
<evidence type="ECO:0000256" key="3">
    <source>
        <dbReference type="ARBA" id="ARBA00022475"/>
    </source>
</evidence>
<dbReference type="InterPro" id="IPR010290">
    <property type="entry name" value="TM_effector"/>
</dbReference>
<protein>
    <recommendedName>
        <fullName evidence="8">Major facilitator superfamily (MFS) profile domain-containing protein</fullName>
    </recommendedName>
</protein>
<accession>A0A3S9SWM5</accession>
<dbReference type="Gene3D" id="1.20.1250.20">
    <property type="entry name" value="MFS general substrate transporter like domains"/>
    <property type="match status" value="1"/>
</dbReference>
<feature type="domain" description="Major facilitator superfamily (MFS) profile" evidence="8">
    <location>
        <begin position="10"/>
        <end position="408"/>
    </location>
</feature>
<keyword evidence="2" id="KW-0813">Transport</keyword>
<feature type="transmembrane region" description="Helical" evidence="7">
    <location>
        <begin position="385"/>
        <end position="404"/>
    </location>
</feature>
<dbReference type="InterPro" id="IPR036259">
    <property type="entry name" value="MFS_trans_sf"/>
</dbReference>